<keyword evidence="1" id="KW-0812">Transmembrane</keyword>
<comment type="caution">
    <text evidence="2">The sequence shown here is derived from an EMBL/GenBank/DDBJ whole genome shotgun (WGS) entry which is preliminary data.</text>
</comment>
<proteinExistence type="predicted"/>
<feature type="transmembrane region" description="Helical" evidence="1">
    <location>
        <begin position="38"/>
        <end position="59"/>
    </location>
</feature>
<accession>A0ABX0VFB2</accession>
<dbReference type="InterPro" id="IPR023346">
    <property type="entry name" value="Lysozyme-like_dom_sf"/>
</dbReference>
<dbReference type="SUPFAM" id="SSF53955">
    <property type="entry name" value="Lysozyme-like"/>
    <property type="match status" value="1"/>
</dbReference>
<name>A0ABX0VFB2_9HYPH</name>
<dbReference type="EMBL" id="JAATJS010000005">
    <property type="protein sequence ID" value="NIX77869.1"/>
    <property type="molecule type" value="Genomic_DNA"/>
</dbReference>
<keyword evidence="1" id="KW-1133">Transmembrane helix</keyword>
<dbReference type="RefSeq" id="WP_167673785.1">
    <property type="nucleotide sequence ID" value="NZ_JAATJS010000005.1"/>
</dbReference>
<protein>
    <submittedName>
        <fullName evidence="2">Lytic transglycosylase domain-containing protein</fullName>
    </submittedName>
</protein>
<evidence type="ECO:0000313" key="3">
    <source>
        <dbReference type="Proteomes" id="UP000707352"/>
    </source>
</evidence>
<sequence>MTVRLTASVDACQPLALCRGDKALLEARRDASHGIKRLLRYVTGISLGAYMALASASAATAPSGSSLTAFFRTEQIVAVSVSIDPLESIVPAAAADTGDIRANIIKGIQLPTRTAARVVETRSVAQPEDYVQFDGMRVPRRIVDAILRAADVTGADPVYMMALADKESSFIANNQASSSSAVGLFQFIAGTWFEVVRSFGEKHGFAAEAEAIRMVGGQLTVPNAEMREHILGLRRNPYLSALMAAEMMKRDRAKIEGRLGRQITRSEFYFSHFFGVDSASKFMVLVNGKPKQSAPRVFPAAARANKSLFYAKAGRKTRQLTVTEVYKKIDGMIDKRLERYEDVSALATADAAL</sequence>
<evidence type="ECO:0000256" key="1">
    <source>
        <dbReference type="SAM" id="Phobius"/>
    </source>
</evidence>
<evidence type="ECO:0000313" key="2">
    <source>
        <dbReference type="EMBL" id="NIX77869.1"/>
    </source>
</evidence>
<keyword evidence="1" id="KW-0472">Membrane</keyword>
<organism evidence="2 3">
    <name type="scientific">Microvirga terricola</name>
    <dbReference type="NCBI Taxonomy" id="2719797"/>
    <lineage>
        <taxon>Bacteria</taxon>
        <taxon>Pseudomonadati</taxon>
        <taxon>Pseudomonadota</taxon>
        <taxon>Alphaproteobacteria</taxon>
        <taxon>Hyphomicrobiales</taxon>
        <taxon>Methylobacteriaceae</taxon>
        <taxon>Microvirga</taxon>
    </lineage>
</organism>
<dbReference type="Gene3D" id="1.10.530.10">
    <property type="match status" value="1"/>
</dbReference>
<dbReference type="Proteomes" id="UP000707352">
    <property type="component" value="Unassembled WGS sequence"/>
</dbReference>
<keyword evidence="3" id="KW-1185">Reference proteome</keyword>
<gene>
    <name evidence="2" type="ORF">HB375_14810</name>
</gene>
<reference evidence="2 3" key="1">
    <citation type="submission" date="2020-03" db="EMBL/GenBank/DDBJ databases">
        <title>The genome sequence of Microvirga sp. c23x22.</title>
        <authorList>
            <person name="Zhang X."/>
        </authorList>
    </citation>
    <scope>NUCLEOTIDE SEQUENCE [LARGE SCALE GENOMIC DNA]</scope>
    <source>
        <strain evidence="3">c23x22</strain>
    </source>
</reference>